<evidence type="ECO:0000313" key="2">
    <source>
        <dbReference type="EMBL" id="KAL3763135.1"/>
    </source>
</evidence>
<evidence type="ECO:0000259" key="1">
    <source>
        <dbReference type="Pfam" id="PF00134"/>
    </source>
</evidence>
<dbReference type="PANTHER" id="PTHR10177">
    <property type="entry name" value="CYCLINS"/>
    <property type="match status" value="1"/>
</dbReference>
<dbReference type="SUPFAM" id="SSF47954">
    <property type="entry name" value="Cyclin-like"/>
    <property type="match status" value="1"/>
</dbReference>
<reference evidence="2 3" key="1">
    <citation type="submission" date="2024-10" db="EMBL/GenBank/DDBJ databases">
        <title>Updated reference genomes for cyclostephanoid diatoms.</title>
        <authorList>
            <person name="Roberts W.R."/>
            <person name="Alverson A.J."/>
        </authorList>
    </citation>
    <scope>NUCLEOTIDE SEQUENCE [LARGE SCALE GENOMIC DNA]</scope>
    <source>
        <strain evidence="2 3">AJA232-27</strain>
    </source>
</reference>
<gene>
    <name evidence="2" type="ORF">ACHAWU_005086</name>
</gene>
<name>A0ABD3MG86_9STRA</name>
<dbReference type="InterPro" id="IPR039361">
    <property type="entry name" value="Cyclin"/>
</dbReference>
<organism evidence="2 3">
    <name type="scientific">Discostella pseudostelligera</name>
    <dbReference type="NCBI Taxonomy" id="259834"/>
    <lineage>
        <taxon>Eukaryota</taxon>
        <taxon>Sar</taxon>
        <taxon>Stramenopiles</taxon>
        <taxon>Ochrophyta</taxon>
        <taxon>Bacillariophyta</taxon>
        <taxon>Coscinodiscophyceae</taxon>
        <taxon>Thalassiosirophycidae</taxon>
        <taxon>Stephanodiscales</taxon>
        <taxon>Stephanodiscaceae</taxon>
        <taxon>Discostella</taxon>
    </lineage>
</organism>
<evidence type="ECO:0000313" key="3">
    <source>
        <dbReference type="Proteomes" id="UP001530293"/>
    </source>
</evidence>
<dbReference type="InterPro" id="IPR006671">
    <property type="entry name" value="Cyclin_N"/>
</dbReference>
<dbReference type="Proteomes" id="UP001530293">
    <property type="component" value="Unassembled WGS sequence"/>
</dbReference>
<dbReference type="EMBL" id="JALLBG020000127">
    <property type="protein sequence ID" value="KAL3763135.1"/>
    <property type="molecule type" value="Genomic_DNA"/>
</dbReference>
<proteinExistence type="predicted"/>
<dbReference type="AlphaFoldDB" id="A0ABD3MG86"/>
<feature type="domain" description="Cyclin N-terminal" evidence="1">
    <location>
        <begin position="22"/>
        <end position="156"/>
    </location>
</feature>
<keyword evidence="3" id="KW-1185">Reference proteome</keyword>
<comment type="caution">
    <text evidence="2">The sequence shown here is derived from an EMBL/GenBank/DDBJ whole genome shotgun (WGS) entry which is preliminary data.</text>
</comment>
<dbReference type="InterPro" id="IPR036915">
    <property type="entry name" value="Cyclin-like_sf"/>
</dbReference>
<sequence>MSTTRGRPVDDEYSQFLVDQVAVMVKKEEEFYSRADYLGDLPEPRGDSIDEGWRQKAAEWMFKVIDYYDLDRDIVNFSMAYLDQMFTLSALHHRKDKENCSLVAIASLKLAIKLFEPRTMNMDDMLKLGTTLGCNFSHLAVVEMERDLLWTLSWNIFPPTAFCLAYHMIRMFPREVVRTSRYIMQELVKYMTELAVCTRVFVRQVQSIIEKFCIMLGRNG</sequence>
<protein>
    <recommendedName>
        <fullName evidence="1">Cyclin N-terminal domain-containing protein</fullName>
    </recommendedName>
</protein>
<dbReference type="Gene3D" id="1.10.472.10">
    <property type="entry name" value="Cyclin-like"/>
    <property type="match status" value="2"/>
</dbReference>
<dbReference type="Pfam" id="PF00134">
    <property type="entry name" value="Cyclin_N"/>
    <property type="match status" value="1"/>
</dbReference>
<accession>A0ABD3MG86</accession>